<dbReference type="Proteomes" id="UP000276133">
    <property type="component" value="Unassembled WGS sequence"/>
</dbReference>
<reference evidence="1 2" key="1">
    <citation type="journal article" date="2018" name="Sci. Rep.">
        <title>Genomic signatures of local adaptation to the degree of environmental predictability in rotifers.</title>
        <authorList>
            <person name="Franch-Gras L."/>
            <person name="Hahn C."/>
            <person name="Garcia-Roger E.M."/>
            <person name="Carmona M.J."/>
            <person name="Serra M."/>
            <person name="Gomez A."/>
        </authorList>
    </citation>
    <scope>NUCLEOTIDE SEQUENCE [LARGE SCALE GENOMIC DNA]</scope>
    <source>
        <strain evidence="1">HYR1</strain>
    </source>
</reference>
<name>A0A3M7RJE8_BRAPC</name>
<proteinExistence type="predicted"/>
<organism evidence="1 2">
    <name type="scientific">Brachionus plicatilis</name>
    <name type="common">Marine rotifer</name>
    <name type="synonym">Brachionus muelleri</name>
    <dbReference type="NCBI Taxonomy" id="10195"/>
    <lineage>
        <taxon>Eukaryota</taxon>
        <taxon>Metazoa</taxon>
        <taxon>Spiralia</taxon>
        <taxon>Gnathifera</taxon>
        <taxon>Rotifera</taxon>
        <taxon>Eurotatoria</taxon>
        <taxon>Monogononta</taxon>
        <taxon>Pseudotrocha</taxon>
        <taxon>Ploima</taxon>
        <taxon>Brachionidae</taxon>
        <taxon>Brachionus</taxon>
    </lineage>
</organism>
<evidence type="ECO:0000313" key="2">
    <source>
        <dbReference type="Proteomes" id="UP000276133"/>
    </source>
</evidence>
<dbReference type="EMBL" id="REGN01003269">
    <property type="protein sequence ID" value="RNA23520.1"/>
    <property type="molecule type" value="Genomic_DNA"/>
</dbReference>
<comment type="caution">
    <text evidence="1">The sequence shown here is derived from an EMBL/GenBank/DDBJ whole genome shotgun (WGS) entry which is preliminary data.</text>
</comment>
<protein>
    <submittedName>
        <fullName evidence="1">Uncharacterized protein</fullName>
    </submittedName>
</protein>
<feature type="non-terminal residue" evidence="1">
    <location>
        <position position="1"/>
    </location>
</feature>
<gene>
    <name evidence="1" type="ORF">BpHYR1_050334</name>
</gene>
<keyword evidence="2" id="KW-1185">Reference proteome</keyword>
<evidence type="ECO:0000313" key="1">
    <source>
        <dbReference type="EMBL" id="RNA23520.1"/>
    </source>
</evidence>
<dbReference type="AlphaFoldDB" id="A0A3M7RJE8"/>
<sequence length="95" mass="10800">HYVVQSLLNPILLCLGKLREVGGVGRLSWFFSIRVPPLYELEQTDEFGGRLVPILGVPGCQVTHTQKFVTRSSLRTAYYLLEEDPRKALFHCLVI</sequence>
<accession>A0A3M7RJE8</accession>